<feature type="compositionally biased region" description="Basic and acidic residues" evidence="1">
    <location>
        <begin position="223"/>
        <end position="232"/>
    </location>
</feature>
<dbReference type="Proteomes" id="UP001054252">
    <property type="component" value="Unassembled WGS sequence"/>
</dbReference>
<dbReference type="InterPro" id="IPR006867">
    <property type="entry name" value="DUF632"/>
</dbReference>
<feature type="compositionally biased region" description="Polar residues" evidence="1">
    <location>
        <begin position="145"/>
        <end position="157"/>
    </location>
</feature>
<proteinExistence type="predicted"/>
<dbReference type="Pfam" id="PF04783">
    <property type="entry name" value="DUF630"/>
    <property type="match status" value="1"/>
</dbReference>
<feature type="domain" description="DUF632" evidence="2">
    <location>
        <begin position="328"/>
        <end position="673"/>
    </location>
</feature>
<keyword evidence="5" id="KW-1185">Reference proteome</keyword>
<feature type="domain" description="DUF630" evidence="3">
    <location>
        <begin position="1"/>
        <end position="59"/>
    </location>
</feature>
<evidence type="ECO:0000256" key="1">
    <source>
        <dbReference type="SAM" id="MobiDB-lite"/>
    </source>
</evidence>
<evidence type="ECO:0000259" key="2">
    <source>
        <dbReference type="Pfam" id="PF04782"/>
    </source>
</evidence>
<dbReference type="PANTHER" id="PTHR21450">
    <property type="entry name" value="PROTEIN ALTERED PHOSPHATE STARVATION RESPONSE 1"/>
    <property type="match status" value="1"/>
</dbReference>
<accession>A0AAV5J0X7</accession>
<reference evidence="4 5" key="1">
    <citation type="journal article" date="2021" name="Commun. Biol.">
        <title>The genome of Shorea leprosula (Dipterocarpaceae) highlights the ecological relevance of drought in aseasonal tropical rainforests.</title>
        <authorList>
            <person name="Ng K.K.S."/>
            <person name="Kobayashi M.J."/>
            <person name="Fawcett J.A."/>
            <person name="Hatakeyama M."/>
            <person name="Paape T."/>
            <person name="Ng C.H."/>
            <person name="Ang C.C."/>
            <person name="Tnah L.H."/>
            <person name="Lee C.T."/>
            <person name="Nishiyama T."/>
            <person name="Sese J."/>
            <person name="O'Brien M.J."/>
            <person name="Copetti D."/>
            <person name="Mohd Noor M.I."/>
            <person name="Ong R.C."/>
            <person name="Putra M."/>
            <person name="Sireger I.Z."/>
            <person name="Indrioko S."/>
            <person name="Kosugi Y."/>
            <person name="Izuno A."/>
            <person name="Isagi Y."/>
            <person name="Lee S.L."/>
            <person name="Shimizu K.K."/>
        </authorList>
    </citation>
    <scope>NUCLEOTIDE SEQUENCE [LARGE SCALE GENOMIC DNA]</scope>
    <source>
        <strain evidence="4">214</strain>
    </source>
</reference>
<name>A0AAV5J0X7_9ROSI</name>
<feature type="compositionally biased region" description="Basic and acidic residues" evidence="1">
    <location>
        <begin position="204"/>
        <end position="213"/>
    </location>
</feature>
<protein>
    <submittedName>
        <fullName evidence="4">Uncharacterized protein</fullName>
    </submittedName>
</protein>
<sequence>MGASGSKMEEDKALQLCRERKKFVRQALDGRCALAAAHVTYIQSLKNTGSALRRFVEPEAPVASSLCTSTNATPEPLALTEKSLSQFSFSPSISQRVDATETYSPSPSPPSSIHFQANHMKMWGFPSKKVEERPPEPVVAIALVTSSSATPQDTTPRSPEKPESSPFEDSSLPPLTAPPPWDYFGLSPPMDHGKELNQGLENADDIRQLREQEGIPELEDEDKASFHEREGSPDSDDEFDEPSADTLVRRFENLNRVHEPNVASASPIMPSVGSVASETEFMNGEKSNTPYLSPLRATPSTVNGPNDAKKTPVKEGSAGSKVAPKDFLSSMKDIEFLFIKASDSGKEVPRMLEANKLHFQPISPGKNGGSRASMFLKACFSCGEDPSQVKEEPPQTTVKYLTWQRTTSSRSFSSGNPMELNGKDDVEDLTNNLFNNICMISASHASTLDRLYAWERKLYDEVKASEAIRREYDLKCKDLRLLESKVRSAQKTDKKIDKTRAVVKDLHSRIRVAIHRIDSISKRIEELRDKELQPQLEELIEGLSRMWEVMLECHKCQDEIIGVAFSNVNMKISMQSESHRQMTAHLENELSSLSASFSKWIDAQKAYLQAINNWLLKCVSNTQKSSKKRRYKTLPVRNYDPPIYVTVGVWLEKLEKLPRGVPDSIKSLTAEISHFLPRQEKNKGKNIGHSNATPWKGDTVSDSGANLLRDDVSEDWNSCFVRFHNRLVKFVGQLNEFAEASVKMYAKLDEDIQNAKNNYIKKTAHDAKSSIDELKTQA</sequence>
<evidence type="ECO:0000259" key="3">
    <source>
        <dbReference type="Pfam" id="PF04783"/>
    </source>
</evidence>
<evidence type="ECO:0000313" key="5">
    <source>
        <dbReference type="Proteomes" id="UP001054252"/>
    </source>
</evidence>
<feature type="compositionally biased region" description="Acidic residues" evidence="1">
    <location>
        <begin position="233"/>
        <end position="243"/>
    </location>
</feature>
<feature type="region of interest" description="Disordered" evidence="1">
    <location>
        <begin position="145"/>
        <end position="244"/>
    </location>
</feature>
<gene>
    <name evidence="4" type="ORF">SLEP1_g19913</name>
</gene>
<comment type="caution">
    <text evidence="4">The sequence shown here is derived from an EMBL/GenBank/DDBJ whole genome shotgun (WGS) entry which is preliminary data.</text>
</comment>
<dbReference type="PANTHER" id="PTHR21450:SF6">
    <property type="entry name" value="EXPRESSED PROTEIN"/>
    <property type="match status" value="1"/>
</dbReference>
<dbReference type="EMBL" id="BPVZ01000028">
    <property type="protein sequence ID" value="GKV08254.1"/>
    <property type="molecule type" value="Genomic_DNA"/>
</dbReference>
<organism evidence="4 5">
    <name type="scientific">Rubroshorea leprosula</name>
    <dbReference type="NCBI Taxonomy" id="152421"/>
    <lineage>
        <taxon>Eukaryota</taxon>
        <taxon>Viridiplantae</taxon>
        <taxon>Streptophyta</taxon>
        <taxon>Embryophyta</taxon>
        <taxon>Tracheophyta</taxon>
        <taxon>Spermatophyta</taxon>
        <taxon>Magnoliopsida</taxon>
        <taxon>eudicotyledons</taxon>
        <taxon>Gunneridae</taxon>
        <taxon>Pentapetalae</taxon>
        <taxon>rosids</taxon>
        <taxon>malvids</taxon>
        <taxon>Malvales</taxon>
        <taxon>Dipterocarpaceae</taxon>
        <taxon>Rubroshorea</taxon>
    </lineage>
</organism>
<feature type="region of interest" description="Disordered" evidence="1">
    <location>
        <begin position="284"/>
        <end position="322"/>
    </location>
</feature>
<dbReference type="InterPro" id="IPR006868">
    <property type="entry name" value="DUF630"/>
</dbReference>
<dbReference type="Pfam" id="PF04782">
    <property type="entry name" value="DUF632"/>
    <property type="match status" value="1"/>
</dbReference>
<evidence type="ECO:0000313" key="4">
    <source>
        <dbReference type="EMBL" id="GKV08254.1"/>
    </source>
</evidence>
<dbReference type="AlphaFoldDB" id="A0AAV5J0X7"/>
<feature type="region of interest" description="Disordered" evidence="1">
    <location>
        <begin position="679"/>
        <end position="700"/>
    </location>
</feature>